<feature type="coiled-coil region" evidence="5">
    <location>
        <begin position="65"/>
        <end position="141"/>
    </location>
</feature>
<keyword evidence="2" id="KW-0645">Protease</keyword>
<evidence type="ECO:0000256" key="3">
    <source>
        <dbReference type="ARBA" id="ARBA00022801"/>
    </source>
</evidence>
<dbReference type="NCBIfam" id="NF046048">
    <property type="entry name" value="NlpC_P60_DIP1281"/>
    <property type="match status" value="1"/>
</dbReference>
<name>A0A6B8VSS2_9CORY</name>
<feature type="region of interest" description="Disordered" evidence="6">
    <location>
        <begin position="192"/>
        <end position="220"/>
    </location>
</feature>
<keyword evidence="3 9" id="KW-0378">Hydrolase</keyword>
<gene>
    <name evidence="9" type="primary">ripA</name>
    <name evidence="9" type="ORF">CKALI_05880</name>
</gene>
<evidence type="ECO:0000256" key="5">
    <source>
        <dbReference type="SAM" id="Coils"/>
    </source>
</evidence>
<dbReference type="KEGG" id="ckw:CKALI_05880"/>
<feature type="signal peptide" evidence="7">
    <location>
        <begin position="1"/>
        <end position="38"/>
    </location>
</feature>
<protein>
    <submittedName>
        <fullName evidence="9">Peptidoglycan endopeptidase RipA</fullName>
        <ecNumber evidence="9">3.4.-.-</ecNumber>
    </submittedName>
</protein>
<keyword evidence="10" id="KW-1185">Reference proteome</keyword>
<feature type="compositionally biased region" description="Low complexity" evidence="6">
    <location>
        <begin position="315"/>
        <end position="328"/>
    </location>
</feature>
<reference evidence="10" key="1">
    <citation type="submission" date="2019-11" db="EMBL/GenBank/DDBJ databases">
        <title>Complete genome sequence of Corynebacterium kalinowskii 1959, a novel Corynebacterium species isolated from soil of a small paddock in Vilsendorf, Germany.</title>
        <authorList>
            <person name="Schaffert L."/>
            <person name="Ruwe M."/>
            <person name="Milse J."/>
            <person name="Hanuschka K."/>
            <person name="Ortseifen V."/>
            <person name="Droste J."/>
            <person name="Brandt D."/>
            <person name="Schlueter L."/>
            <person name="Kutter Y."/>
            <person name="Vinke S."/>
            <person name="Viehoefer P."/>
            <person name="Jacob L."/>
            <person name="Luebke N.-C."/>
            <person name="Schulte-Berndt E."/>
            <person name="Hain C."/>
            <person name="Linder M."/>
            <person name="Schmidt P."/>
            <person name="Wollenschlaeger L."/>
            <person name="Luttermann T."/>
            <person name="Thieme E."/>
            <person name="Hassa J."/>
            <person name="Haak M."/>
            <person name="Wittchen M."/>
            <person name="Mentz A."/>
            <person name="Persicke M."/>
            <person name="Busche T."/>
            <person name="Ruckert C."/>
        </authorList>
    </citation>
    <scope>NUCLEOTIDE SEQUENCE [LARGE SCALE GENOMIC DNA]</scope>
    <source>
        <strain evidence="10">1959</strain>
    </source>
</reference>
<dbReference type="EC" id="3.4.-.-" evidence="9"/>
<dbReference type="Proteomes" id="UP000427071">
    <property type="component" value="Chromosome"/>
</dbReference>
<dbReference type="GO" id="GO:0008234">
    <property type="term" value="F:cysteine-type peptidase activity"/>
    <property type="evidence" value="ECO:0007669"/>
    <property type="project" value="UniProtKB-KW"/>
</dbReference>
<feature type="domain" description="NlpC/P60" evidence="8">
    <location>
        <begin position="452"/>
        <end position="590"/>
    </location>
</feature>
<accession>A0A6B8VSS2</accession>
<feature type="compositionally biased region" description="Basic and acidic residues" evidence="6">
    <location>
        <begin position="294"/>
        <end position="314"/>
    </location>
</feature>
<evidence type="ECO:0000256" key="2">
    <source>
        <dbReference type="ARBA" id="ARBA00022670"/>
    </source>
</evidence>
<dbReference type="PROSITE" id="PS51935">
    <property type="entry name" value="NLPC_P60"/>
    <property type="match status" value="1"/>
</dbReference>
<evidence type="ECO:0000256" key="7">
    <source>
        <dbReference type="SAM" id="SignalP"/>
    </source>
</evidence>
<organism evidence="9 10">
    <name type="scientific">Corynebacterium kalinowskii</name>
    <dbReference type="NCBI Taxonomy" id="2675216"/>
    <lineage>
        <taxon>Bacteria</taxon>
        <taxon>Bacillati</taxon>
        <taxon>Actinomycetota</taxon>
        <taxon>Actinomycetes</taxon>
        <taxon>Mycobacteriales</taxon>
        <taxon>Corynebacteriaceae</taxon>
        <taxon>Corynebacterium</taxon>
    </lineage>
</organism>
<dbReference type="EMBL" id="CP046452">
    <property type="protein sequence ID" value="QGU02045.1"/>
    <property type="molecule type" value="Genomic_DNA"/>
</dbReference>
<dbReference type="PANTHER" id="PTHR47359:SF3">
    <property type="entry name" value="NLP_P60 DOMAIN-CONTAINING PROTEIN-RELATED"/>
    <property type="match status" value="1"/>
</dbReference>
<proteinExistence type="inferred from homology"/>
<dbReference type="Pfam" id="PF00877">
    <property type="entry name" value="NLPC_P60"/>
    <property type="match status" value="1"/>
</dbReference>
<sequence length="590" mass="61147">MEFSVAIQKPSPKHTSTTKSWIAAAACCASLGSGVAIAQPVAPPNPSDAELKAADDAVASGSGDVARLATTVSQKEAEISKLENEMGGLREAVNKALVDLETARTEAKLAREEADAAKADLDSSQKAIDEAQKTLDEVSRSAYRRGTTNGAVAGAAGTANTEDALARQTYLRQNAAKQRAAIEELDRLRAESANKESVLREKRAVAEQREQEATAAEQTAQAALTTNTSLLNARAAERQRLVEERNLAKARLEAAKANSGTLNQQRKEYQDFLKAEEERKAAEKAAAEAAAAKAKAEEEARARAKAEEEARARAEAAAAAERAEAARAAQEAEQAAAAAKRAEADRAAREAAQAAAAAQADAELKQQEAANSQQAQQAAVAAAATAAAALAAAQAADNAQASPVEAPSESVAQPGTGVFGADDYLDLGPSVGAAGTSGVDTAAPAVTSGSRSEKVESVIARAKSQVGLPYAWGGGTANGPSRGIRDGGVADSFGDYNKIGFDCSGLVLYAFAGVGIDLPHYTGYQYQHGTKVSPSEMQRGDLIFYGPNAEHHVAIYLGDGMMIEAPQSGSTVSINPVRWSGMSPYAVRLI</sequence>
<feature type="region of interest" description="Disordered" evidence="6">
    <location>
        <begin position="284"/>
        <end position="328"/>
    </location>
</feature>
<evidence type="ECO:0000313" key="10">
    <source>
        <dbReference type="Proteomes" id="UP000427071"/>
    </source>
</evidence>
<evidence type="ECO:0000256" key="6">
    <source>
        <dbReference type="SAM" id="MobiDB-lite"/>
    </source>
</evidence>
<feature type="chain" id="PRO_5025560695" evidence="7">
    <location>
        <begin position="39"/>
        <end position="590"/>
    </location>
</feature>
<dbReference type="Gene3D" id="3.90.1720.10">
    <property type="entry name" value="endopeptidase domain like (from Nostoc punctiforme)"/>
    <property type="match status" value="1"/>
</dbReference>
<dbReference type="InterPro" id="IPR038765">
    <property type="entry name" value="Papain-like_cys_pep_sf"/>
</dbReference>
<keyword evidence="7" id="KW-0732">Signal</keyword>
<dbReference type="AlphaFoldDB" id="A0A6B8VSS2"/>
<dbReference type="GO" id="GO:0006508">
    <property type="term" value="P:proteolysis"/>
    <property type="evidence" value="ECO:0007669"/>
    <property type="project" value="UniProtKB-KW"/>
</dbReference>
<dbReference type="InterPro" id="IPR000064">
    <property type="entry name" value="NLP_P60_dom"/>
</dbReference>
<dbReference type="PANTHER" id="PTHR47359">
    <property type="entry name" value="PEPTIDOGLYCAN DL-ENDOPEPTIDASE CWLO"/>
    <property type="match status" value="1"/>
</dbReference>
<keyword evidence="5" id="KW-0175">Coiled coil</keyword>
<evidence type="ECO:0000313" key="9">
    <source>
        <dbReference type="EMBL" id="QGU02045.1"/>
    </source>
</evidence>
<feature type="compositionally biased region" description="Basic and acidic residues" evidence="6">
    <location>
        <begin position="192"/>
        <end position="212"/>
    </location>
</feature>
<keyword evidence="4" id="KW-0788">Thiol protease</keyword>
<evidence type="ECO:0000259" key="8">
    <source>
        <dbReference type="PROSITE" id="PS51935"/>
    </source>
</evidence>
<evidence type="ECO:0000256" key="1">
    <source>
        <dbReference type="ARBA" id="ARBA00007074"/>
    </source>
</evidence>
<dbReference type="InterPro" id="IPR051794">
    <property type="entry name" value="PG_Endopeptidase_C40"/>
</dbReference>
<dbReference type="SUPFAM" id="SSF54001">
    <property type="entry name" value="Cysteine proteinases"/>
    <property type="match status" value="1"/>
</dbReference>
<comment type="similarity">
    <text evidence="1">Belongs to the peptidase C40 family.</text>
</comment>
<evidence type="ECO:0000256" key="4">
    <source>
        <dbReference type="ARBA" id="ARBA00022807"/>
    </source>
</evidence>